<dbReference type="PROSITE" id="PS50975">
    <property type="entry name" value="ATP_GRASP"/>
    <property type="match status" value="1"/>
</dbReference>
<organism evidence="3 4">
    <name type="scientific">Clostridium botulinum</name>
    <dbReference type="NCBI Taxonomy" id="1491"/>
    <lineage>
        <taxon>Bacteria</taxon>
        <taxon>Bacillati</taxon>
        <taxon>Bacillota</taxon>
        <taxon>Clostridia</taxon>
        <taxon>Eubacteriales</taxon>
        <taxon>Clostridiaceae</taxon>
        <taxon>Clostridium</taxon>
    </lineage>
</organism>
<gene>
    <name evidence="3" type="ORF">ADU74_00200</name>
</gene>
<name>A0A9Q1V0Q2_CLOBO</name>
<keyword evidence="1" id="KW-0067">ATP-binding</keyword>
<dbReference type="InterPro" id="IPR048764">
    <property type="entry name" value="PylC_N"/>
</dbReference>
<dbReference type="EMBL" id="LGVR01000001">
    <property type="protein sequence ID" value="KOA90492.1"/>
    <property type="molecule type" value="Genomic_DNA"/>
</dbReference>
<dbReference type="Proteomes" id="UP000037540">
    <property type="component" value="Unassembled WGS sequence"/>
</dbReference>
<evidence type="ECO:0000256" key="1">
    <source>
        <dbReference type="PROSITE-ProRule" id="PRU00409"/>
    </source>
</evidence>
<dbReference type="GO" id="GO:0005524">
    <property type="term" value="F:ATP binding"/>
    <property type="evidence" value="ECO:0007669"/>
    <property type="project" value="UniProtKB-UniRule"/>
</dbReference>
<comment type="caution">
    <text evidence="3">The sequence shown here is derived from an EMBL/GenBank/DDBJ whole genome shotgun (WGS) entry which is preliminary data.</text>
</comment>
<feature type="domain" description="ATP-grasp" evidence="2">
    <location>
        <begin position="124"/>
        <end position="325"/>
    </location>
</feature>
<dbReference type="Pfam" id="PF21360">
    <property type="entry name" value="PylC-like_N"/>
    <property type="match status" value="1"/>
</dbReference>
<reference evidence="3 4" key="1">
    <citation type="submission" date="2015-07" db="EMBL/GenBank/DDBJ databases">
        <title>Draft genome sequences of 17 French Clostridium botulinum group III.</title>
        <authorList>
            <person name="Woudstra C."/>
            <person name="Le Marechal C."/>
            <person name="Souillard R."/>
            <person name="Bayon-Auboyer M.-H."/>
            <person name="Dessouter D."/>
            <person name="Fach P."/>
        </authorList>
    </citation>
    <scope>NUCLEOTIDE SEQUENCE [LARGE SCALE GENOMIC DNA]</scope>
    <source>
        <strain evidence="3 4">12LNRI-CD</strain>
    </source>
</reference>
<dbReference type="SUPFAM" id="SSF56059">
    <property type="entry name" value="Glutathione synthetase ATP-binding domain-like"/>
    <property type="match status" value="1"/>
</dbReference>
<protein>
    <submittedName>
        <fullName evidence="3">Carboxylate--amine ligase</fullName>
    </submittedName>
</protein>
<evidence type="ECO:0000313" key="4">
    <source>
        <dbReference type="Proteomes" id="UP000037540"/>
    </source>
</evidence>
<dbReference type="Pfam" id="PF15632">
    <property type="entry name" value="ATPgrasp_Ter"/>
    <property type="match status" value="1"/>
</dbReference>
<keyword evidence="3" id="KW-0436">Ligase</keyword>
<dbReference type="GO" id="GO:0016874">
    <property type="term" value="F:ligase activity"/>
    <property type="evidence" value="ECO:0007669"/>
    <property type="project" value="UniProtKB-KW"/>
</dbReference>
<dbReference type="Gene3D" id="3.40.50.20">
    <property type="match status" value="1"/>
</dbReference>
<sequence>MKKNLNVLLTASSGPGAVGIISALKSHPTKKICVITGSVEEFQDVSLKMSEKHIKIPFASDKQFVEKMITICKENDIQLIVPAYCEEIVKLAEYEKNFLKEGINILCPSNENICIAHNKDLLYENMKKDGVKYYPRFEIVSSVDELKKACLSMGYPEQKICVKPAVCNGGSRGFYLLDESYDRLKMYFEEKQQPVCSLEELLLKFKGLDEIPKIIVMEYLGGSEYGIDVVAKDGRVISSLIRKRLSPQIAGIDMRVKVEEKEELNILTQEIVEKFQLNSIVNIDVRYDSNMEKAYVLEINPRQSAYIGTSSKKVNLLAMSIDLKLGEKIHIDTYKTNHKEVMGIRYFGEFTICDEKLVLLEE</sequence>
<dbReference type="GO" id="GO:0046872">
    <property type="term" value="F:metal ion binding"/>
    <property type="evidence" value="ECO:0007669"/>
    <property type="project" value="InterPro"/>
</dbReference>
<dbReference type="AlphaFoldDB" id="A0A9Q1V0Q2"/>
<dbReference type="OrthoDB" id="9803907at2"/>
<dbReference type="RefSeq" id="WP_013725325.1">
    <property type="nucleotide sequence ID" value="NZ_LGVO01000042.1"/>
</dbReference>
<evidence type="ECO:0000313" key="3">
    <source>
        <dbReference type="EMBL" id="KOA90492.1"/>
    </source>
</evidence>
<proteinExistence type="predicted"/>
<evidence type="ECO:0000259" key="2">
    <source>
        <dbReference type="PROSITE" id="PS50975"/>
    </source>
</evidence>
<accession>A0A9Q1V0Q2</accession>
<dbReference type="Gene3D" id="3.30.470.20">
    <property type="entry name" value="ATP-grasp fold, B domain"/>
    <property type="match status" value="1"/>
</dbReference>
<keyword evidence="1" id="KW-0547">Nucleotide-binding</keyword>
<dbReference type="InterPro" id="IPR011761">
    <property type="entry name" value="ATP-grasp"/>
</dbReference>